<accession>A0AAE0C5B4</accession>
<sequence length="240" mass="27092">SGDLHGGRKRPNVLTLLCNTMDEEGNPMNIEEIKVQMILLLFAGHETTASMLTSSLLVLAQRRDMLQVLRREQADAIKSYGSEITLEALSCTPHLDNFLKEVERMYPPILGAFRHVVEDVDVYGYQVKKGSRIMRSILSSHRDPALFKEPNQFDPARFAEPRSEHLKHSFALQGYGGGPRKCLGAAFAVTEMKVCLAVWLRSYQWRLKPGQDLTMLTAPTLHPADGLRADFAKRERSRLD</sequence>
<comment type="caution">
    <text evidence="8">The sequence shown here is derived from an EMBL/GenBank/DDBJ whole genome shotgun (WGS) entry which is preliminary data.</text>
</comment>
<evidence type="ECO:0008006" key="10">
    <source>
        <dbReference type="Google" id="ProtNLM"/>
    </source>
</evidence>
<evidence type="ECO:0000256" key="2">
    <source>
        <dbReference type="ARBA" id="ARBA00022617"/>
    </source>
</evidence>
<dbReference type="Pfam" id="PF00067">
    <property type="entry name" value="p450"/>
    <property type="match status" value="1"/>
</dbReference>
<evidence type="ECO:0000256" key="3">
    <source>
        <dbReference type="ARBA" id="ARBA00022723"/>
    </source>
</evidence>
<keyword evidence="4" id="KW-0560">Oxidoreductase</keyword>
<dbReference type="GO" id="GO:0005506">
    <property type="term" value="F:iron ion binding"/>
    <property type="evidence" value="ECO:0007669"/>
    <property type="project" value="InterPro"/>
</dbReference>
<evidence type="ECO:0000256" key="6">
    <source>
        <dbReference type="ARBA" id="ARBA00023033"/>
    </source>
</evidence>
<dbReference type="GO" id="GO:0004497">
    <property type="term" value="F:monooxygenase activity"/>
    <property type="evidence" value="ECO:0007669"/>
    <property type="project" value="UniProtKB-KW"/>
</dbReference>
<dbReference type="GO" id="GO:0020037">
    <property type="term" value="F:heme binding"/>
    <property type="evidence" value="ECO:0007669"/>
    <property type="project" value="InterPro"/>
</dbReference>
<evidence type="ECO:0000313" key="8">
    <source>
        <dbReference type="EMBL" id="KAK3248711.1"/>
    </source>
</evidence>
<evidence type="ECO:0000256" key="5">
    <source>
        <dbReference type="ARBA" id="ARBA00023004"/>
    </source>
</evidence>
<keyword evidence="5 7" id="KW-0408">Iron</keyword>
<dbReference type="GO" id="GO:0016705">
    <property type="term" value="F:oxidoreductase activity, acting on paired donors, with incorporation or reduction of molecular oxygen"/>
    <property type="evidence" value="ECO:0007669"/>
    <property type="project" value="InterPro"/>
</dbReference>
<evidence type="ECO:0000256" key="4">
    <source>
        <dbReference type="ARBA" id="ARBA00023002"/>
    </source>
</evidence>
<dbReference type="Gene3D" id="1.10.630.10">
    <property type="entry name" value="Cytochrome P450"/>
    <property type="match status" value="1"/>
</dbReference>
<dbReference type="InterPro" id="IPR050196">
    <property type="entry name" value="Cytochrome_P450_Monoox"/>
</dbReference>
<dbReference type="PRINTS" id="PR00465">
    <property type="entry name" value="EP450IV"/>
</dbReference>
<name>A0AAE0C5B4_9CHLO</name>
<keyword evidence="6" id="KW-0503">Monooxygenase</keyword>
<comment type="cofactor">
    <cofactor evidence="7">
        <name>heme</name>
        <dbReference type="ChEBI" id="CHEBI:30413"/>
    </cofactor>
</comment>
<dbReference type="EMBL" id="LGRX02027844">
    <property type="protein sequence ID" value="KAK3248711.1"/>
    <property type="molecule type" value="Genomic_DNA"/>
</dbReference>
<feature type="non-terminal residue" evidence="8">
    <location>
        <position position="1"/>
    </location>
</feature>
<dbReference type="Proteomes" id="UP001190700">
    <property type="component" value="Unassembled WGS sequence"/>
</dbReference>
<gene>
    <name evidence="8" type="ORF">CYMTET_41831</name>
</gene>
<dbReference type="InterPro" id="IPR002403">
    <property type="entry name" value="Cyt_P450_E_grp-IV"/>
</dbReference>
<keyword evidence="9" id="KW-1185">Reference proteome</keyword>
<reference evidence="8 9" key="1">
    <citation type="journal article" date="2015" name="Genome Biol. Evol.">
        <title>Comparative Genomics of a Bacterivorous Green Alga Reveals Evolutionary Causalities and Consequences of Phago-Mixotrophic Mode of Nutrition.</title>
        <authorList>
            <person name="Burns J.A."/>
            <person name="Paasch A."/>
            <person name="Narechania A."/>
            <person name="Kim E."/>
        </authorList>
    </citation>
    <scope>NUCLEOTIDE SEQUENCE [LARGE SCALE GENOMIC DNA]</scope>
    <source>
        <strain evidence="8 9">PLY_AMNH</strain>
    </source>
</reference>
<keyword evidence="3 7" id="KW-0479">Metal-binding</keyword>
<proteinExistence type="inferred from homology"/>
<dbReference type="PANTHER" id="PTHR24291:SF50">
    <property type="entry name" value="BIFUNCTIONAL ALBAFLAVENONE MONOOXYGENASE_TERPENE SYNTHASE"/>
    <property type="match status" value="1"/>
</dbReference>
<dbReference type="AlphaFoldDB" id="A0AAE0C5B4"/>
<dbReference type="PRINTS" id="PR00385">
    <property type="entry name" value="P450"/>
</dbReference>
<protein>
    <recommendedName>
        <fullName evidence="10">Cytochrome P450</fullName>
    </recommendedName>
</protein>
<evidence type="ECO:0000256" key="7">
    <source>
        <dbReference type="PIRSR" id="PIRSR602403-1"/>
    </source>
</evidence>
<evidence type="ECO:0000313" key="9">
    <source>
        <dbReference type="Proteomes" id="UP001190700"/>
    </source>
</evidence>
<keyword evidence="2 7" id="KW-0349">Heme</keyword>
<evidence type="ECO:0000256" key="1">
    <source>
        <dbReference type="ARBA" id="ARBA00010617"/>
    </source>
</evidence>
<comment type="similarity">
    <text evidence="1">Belongs to the cytochrome P450 family.</text>
</comment>
<dbReference type="SUPFAM" id="SSF48264">
    <property type="entry name" value="Cytochrome P450"/>
    <property type="match status" value="1"/>
</dbReference>
<dbReference type="InterPro" id="IPR001128">
    <property type="entry name" value="Cyt_P450"/>
</dbReference>
<organism evidence="8 9">
    <name type="scientific">Cymbomonas tetramitiformis</name>
    <dbReference type="NCBI Taxonomy" id="36881"/>
    <lineage>
        <taxon>Eukaryota</taxon>
        <taxon>Viridiplantae</taxon>
        <taxon>Chlorophyta</taxon>
        <taxon>Pyramimonadophyceae</taxon>
        <taxon>Pyramimonadales</taxon>
        <taxon>Pyramimonadaceae</taxon>
        <taxon>Cymbomonas</taxon>
    </lineage>
</organism>
<dbReference type="InterPro" id="IPR036396">
    <property type="entry name" value="Cyt_P450_sf"/>
</dbReference>
<dbReference type="PANTHER" id="PTHR24291">
    <property type="entry name" value="CYTOCHROME P450 FAMILY 4"/>
    <property type="match status" value="1"/>
</dbReference>
<feature type="binding site" description="axial binding residue" evidence="7">
    <location>
        <position position="182"/>
    </location>
    <ligand>
        <name>heme</name>
        <dbReference type="ChEBI" id="CHEBI:30413"/>
    </ligand>
    <ligandPart>
        <name>Fe</name>
        <dbReference type="ChEBI" id="CHEBI:18248"/>
    </ligandPart>
</feature>